<keyword evidence="3" id="KW-0804">Transcription</keyword>
<evidence type="ECO:0000256" key="2">
    <source>
        <dbReference type="ARBA" id="ARBA00023125"/>
    </source>
</evidence>
<dbReference type="PATRIC" id="fig|743722.3.peg.2274"/>
<dbReference type="AlphaFoldDB" id="F4CC90"/>
<dbReference type="EMBL" id="CP002584">
    <property type="protein sequence ID" value="ADZ78683.1"/>
    <property type="molecule type" value="Genomic_DNA"/>
</dbReference>
<reference evidence="5" key="1">
    <citation type="submission" date="2011-03" db="EMBL/GenBank/DDBJ databases">
        <title>Complete sequence of Sphingobacterium sp. 21.</title>
        <authorList>
            <consortium name="US DOE Joint Genome Institute"/>
            <person name="Lucas S."/>
            <person name="Copeland A."/>
            <person name="Lapidus A."/>
            <person name="Cheng J.-F."/>
            <person name="Goodwin L."/>
            <person name="Pitluck S."/>
            <person name="Davenport K."/>
            <person name="Detter J.C."/>
            <person name="Han C."/>
            <person name="Tapia R."/>
            <person name="Land M."/>
            <person name="Hauser L."/>
            <person name="Kyrpides N."/>
            <person name="Ivanova N."/>
            <person name="Ovchinnikova G."/>
            <person name="Pagani I."/>
            <person name="Siebers A.K."/>
            <person name="Allgaier M."/>
            <person name="Thelen M.P."/>
            <person name="Hugenholtz P."/>
            <person name="Woyke T."/>
        </authorList>
    </citation>
    <scope>NUCLEOTIDE SEQUENCE</scope>
    <source>
        <strain evidence="5">21</strain>
    </source>
</reference>
<evidence type="ECO:0000256" key="3">
    <source>
        <dbReference type="ARBA" id="ARBA00023163"/>
    </source>
</evidence>
<protein>
    <submittedName>
        <fullName evidence="5">Transcriptional regulator, HxlR family</fullName>
    </submittedName>
</protein>
<accession>F4CC90</accession>
<dbReference type="PANTHER" id="PTHR33204">
    <property type="entry name" value="TRANSCRIPTIONAL REGULATOR, MARR FAMILY"/>
    <property type="match status" value="1"/>
</dbReference>
<evidence type="ECO:0000259" key="4">
    <source>
        <dbReference type="PROSITE" id="PS51118"/>
    </source>
</evidence>
<dbReference type="HOGENOM" id="CLU_111585_5_2_10"/>
<dbReference type="SUPFAM" id="SSF46785">
    <property type="entry name" value="Winged helix' DNA-binding domain"/>
    <property type="match status" value="1"/>
</dbReference>
<sequence length="146" mass="17283">MITFVKYVLICMLHTKKFLLLILNYLYIDKMKNKDEIPQCIQKCGVEYAFKRIGGKYKGRILWHLALKAVLRYGELRRTLPDITTKMLTQTLRELEEDKLIIRKMYHEVPPKVEYSLSDTGLELIPFIEHLHNWGKKQLATESAEQ</sequence>
<feature type="domain" description="HTH hxlR-type" evidence="4">
    <location>
        <begin position="44"/>
        <end position="143"/>
    </location>
</feature>
<organism evidence="5">
    <name type="scientific">Sphingobacterium sp. (strain 21)</name>
    <dbReference type="NCBI Taxonomy" id="743722"/>
    <lineage>
        <taxon>Bacteria</taxon>
        <taxon>Pseudomonadati</taxon>
        <taxon>Bacteroidota</taxon>
        <taxon>Sphingobacteriia</taxon>
        <taxon>Sphingobacteriales</taxon>
        <taxon>Sphingobacteriaceae</taxon>
        <taxon>Sphingobacterium</taxon>
    </lineage>
</organism>
<dbReference type="InterPro" id="IPR036390">
    <property type="entry name" value="WH_DNA-bd_sf"/>
</dbReference>
<evidence type="ECO:0000256" key="1">
    <source>
        <dbReference type="ARBA" id="ARBA00023015"/>
    </source>
</evidence>
<dbReference type="GO" id="GO:0003677">
    <property type="term" value="F:DNA binding"/>
    <property type="evidence" value="ECO:0007669"/>
    <property type="project" value="UniProtKB-KW"/>
</dbReference>
<dbReference type="Gene3D" id="1.10.10.10">
    <property type="entry name" value="Winged helix-like DNA-binding domain superfamily/Winged helix DNA-binding domain"/>
    <property type="match status" value="1"/>
</dbReference>
<proteinExistence type="predicted"/>
<name>F4CC90_SPHS2</name>
<dbReference type="PANTHER" id="PTHR33204:SF29">
    <property type="entry name" value="TRANSCRIPTIONAL REGULATOR"/>
    <property type="match status" value="1"/>
</dbReference>
<dbReference type="InterPro" id="IPR002577">
    <property type="entry name" value="HTH_HxlR"/>
</dbReference>
<dbReference type="InterPro" id="IPR036388">
    <property type="entry name" value="WH-like_DNA-bd_sf"/>
</dbReference>
<keyword evidence="2" id="KW-0238">DNA-binding</keyword>
<keyword evidence="1" id="KW-0805">Transcription regulation</keyword>
<dbReference type="KEGG" id="shg:Sph21_2127"/>
<dbReference type="eggNOG" id="COG1733">
    <property type="taxonomic scope" value="Bacteria"/>
</dbReference>
<dbReference type="Pfam" id="PF01638">
    <property type="entry name" value="HxlR"/>
    <property type="match status" value="1"/>
</dbReference>
<gene>
    <name evidence="5" type="ordered locus">Sph21_2127</name>
</gene>
<dbReference type="PROSITE" id="PS51118">
    <property type="entry name" value="HTH_HXLR"/>
    <property type="match status" value="1"/>
</dbReference>
<dbReference type="STRING" id="743722.Sph21_2127"/>
<evidence type="ECO:0000313" key="5">
    <source>
        <dbReference type="EMBL" id="ADZ78683.1"/>
    </source>
</evidence>